<dbReference type="Proteomes" id="UP000711178">
    <property type="component" value="Unassembled WGS sequence"/>
</dbReference>
<dbReference type="InterPro" id="IPR000847">
    <property type="entry name" value="LysR_HTH_N"/>
</dbReference>
<dbReference type="GeneID" id="89684265"/>
<dbReference type="SUPFAM" id="SSF53850">
    <property type="entry name" value="Periplasmic binding protein-like II"/>
    <property type="match status" value="1"/>
</dbReference>
<comment type="similarity">
    <text evidence="1">Belongs to the LysR transcriptional regulatory family.</text>
</comment>
<name>A0ABS7FFH6_9NEIS</name>
<dbReference type="Gene3D" id="3.40.190.290">
    <property type="match status" value="1"/>
</dbReference>
<keyword evidence="7" id="KW-1185">Reference proteome</keyword>
<dbReference type="Pfam" id="PF03466">
    <property type="entry name" value="LysR_substrate"/>
    <property type="match status" value="1"/>
</dbReference>
<dbReference type="PANTHER" id="PTHR30537:SF3">
    <property type="entry name" value="TRANSCRIPTIONAL REGULATORY PROTEIN"/>
    <property type="match status" value="1"/>
</dbReference>
<organism evidence="6 7">
    <name type="scientific">Chromobacterium subtsugae</name>
    <dbReference type="NCBI Taxonomy" id="251747"/>
    <lineage>
        <taxon>Bacteria</taxon>
        <taxon>Pseudomonadati</taxon>
        <taxon>Pseudomonadota</taxon>
        <taxon>Betaproteobacteria</taxon>
        <taxon>Neisseriales</taxon>
        <taxon>Chromobacteriaceae</taxon>
        <taxon>Chromobacterium</taxon>
    </lineage>
</organism>
<dbReference type="RefSeq" id="WP_043576978.1">
    <property type="nucleotide sequence ID" value="NZ_CP142381.1"/>
</dbReference>
<proteinExistence type="inferred from homology"/>
<evidence type="ECO:0000259" key="5">
    <source>
        <dbReference type="PROSITE" id="PS50931"/>
    </source>
</evidence>
<evidence type="ECO:0000256" key="2">
    <source>
        <dbReference type="ARBA" id="ARBA00023015"/>
    </source>
</evidence>
<evidence type="ECO:0000313" key="7">
    <source>
        <dbReference type="Proteomes" id="UP000711178"/>
    </source>
</evidence>
<dbReference type="Gene3D" id="1.10.10.10">
    <property type="entry name" value="Winged helix-like DNA-binding domain superfamily/Winged helix DNA-binding domain"/>
    <property type="match status" value="1"/>
</dbReference>
<dbReference type="InterPro" id="IPR058163">
    <property type="entry name" value="LysR-type_TF_proteobact-type"/>
</dbReference>
<dbReference type="SUPFAM" id="SSF46785">
    <property type="entry name" value="Winged helix' DNA-binding domain"/>
    <property type="match status" value="1"/>
</dbReference>
<evidence type="ECO:0000313" key="6">
    <source>
        <dbReference type="EMBL" id="MBW8288818.1"/>
    </source>
</evidence>
<sequence length="281" mass="30905">MQWDDVRYFLALAREGSLSAGARALGVEHSTISRRVGQLEAALGLRLFDRLPRGWQLTQEGESLLPQALALETGIAGMLRSASAKNALAGQVRLTAPPQLLNHVLLPLLTTFRQRYPDIDLTLLGERRRARLEQGEADLALRLDEPDTPELIARPLALVGYALYGTARWRQTEASEWLFIGFDDSQAGLSLKRWLGEHAGARRVALRGNDLDTHFQAARQGLGVALLPRFLARAAPELAELDSPPPPDKQLYLLMHPDVRRAPRVRALADFIAAALPGALA</sequence>
<accession>A0ABS7FFH6</accession>
<gene>
    <name evidence="6" type="ORF">KIF53_14370</name>
</gene>
<dbReference type="PANTHER" id="PTHR30537">
    <property type="entry name" value="HTH-TYPE TRANSCRIPTIONAL REGULATOR"/>
    <property type="match status" value="1"/>
</dbReference>
<dbReference type="InterPro" id="IPR005119">
    <property type="entry name" value="LysR_subst-bd"/>
</dbReference>
<dbReference type="InterPro" id="IPR036390">
    <property type="entry name" value="WH_DNA-bd_sf"/>
</dbReference>
<evidence type="ECO:0000256" key="4">
    <source>
        <dbReference type="ARBA" id="ARBA00023163"/>
    </source>
</evidence>
<dbReference type="EMBL" id="JAHDTB010000012">
    <property type="protein sequence ID" value="MBW8288818.1"/>
    <property type="molecule type" value="Genomic_DNA"/>
</dbReference>
<dbReference type="InterPro" id="IPR036388">
    <property type="entry name" value="WH-like_DNA-bd_sf"/>
</dbReference>
<keyword evidence="4" id="KW-0804">Transcription</keyword>
<evidence type="ECO:0000256" key="3">
    <source>
        <dbReference type="ARBA" id="ARBA00023125"/>
    </source>
</evidence>
<evidence type="ECO:0000256" key="1">
    <source>
        <dbReference type="ARBA" id="ARBA00009437"/>
    </source>
</evidence>
<comment type="caution">
    <text evidence="6">The sequence shown here is derived from an EMBL/GenBank/DDBJ whole genome shotgun (WGS) entry which is preliminary data.</text>
</comment>
<keyword evidence="2" id="KW-0805">Transcription regulation</keyword>
<reference evidence="6 7" key="1">
    <citation type="submission" date="2021-05" db="EMBL/GenBank/DDBJ databases">
        <title>Draft Whole Genome Sequencing Of Biosensor Chromobacterium violaceum Strain CV026 Reveals A Regulatory RNA In Chromobacterium violaceum Phenotype Regulatory Network.</title>
        <authorList>
            <person name="Hong K.W."/>
            <person name="Chan K.G."/>
            <person name="Chang C.-Y."/>
        </authorList>
    </citation>
    <scope>NUCLEOTIDE SEQUENCE [LARGE SCALE GENOMIC DNA]</scope>
    <source>
        <strain evidence="6 7">ATCC 31532</strain>
    </source>
</reference>
<dbReference type="PROSITE" id="PS50931">
    <property type="entry name" value="HTH_LYSR"/>
    <property type="match status" value="1"/>
</dbReference>
<feature type="domain" description="HTH lysR-type" evidence="5">
    <location>
        <begin position="1"/>
        <end position="58"/>
    </location>
</feature>
<dbReference type="Pfam" id="PF00126">
    <property type="entry name" value="HTH_1"/>
    <property type="match status" value="1"/>
</dbReference>
<keyword evidence="3" id="KW-0238">DNA-binding</keyword>
<protein>
    <submittedName>
        <fullName evidence="6">LysR family transcriptional regulator</fullName>
    </submittedName>
</protein>